<evidence type="ECO:0000313" key="2">
    <source>
        <dbReference type="Proteomes" id="UP000827724"/>
    </source>
</evidence>
<sequence>MMPSMGCSLPPVAVRGSGISKAASTWAAHSPWPGFIFTHVCCVSKVSLGRRVIGSRRRACTQRCYGCSLLLVRMYVDYYSINHLVWGVPVSLTRLGHPLLLSPLVSTSTSSISRD</sequence>
<evidence type="ECO:0000313" key="1">
    <source>
        <dbReference type="EMBL" id="KAH6604530.1"/>
    </source>
</evidence>
<gene>
    <name evidence="1" type="ORF">Trco_006237</name>
</gene>
<proteinExistence type="predicted"/>
<dbReference type="Proteomes" id="UP000827724">
    <property type="component" value="Unassembled WGS sequence"/>
</dbReference>
<dbReference type="AlphaFoldDB" id="A0A9P8QK32"/>
<name>A0A9P8QK32_9HYPO</name>
<accession>A0A9P8QK32</accession>
<organism evidence="1 2">
    <name type="scientific">Trichoderma cornu-damae</name>
    <dbReference type="NCBI Taxonomy" id="654480"/>
    <lineage>
        <taxon>Eukaryota</taxon>
        <taxon>Fungi</taxon>
        <taxon>Dikarya</taxon>
        <taxon>Ascomycota</taxon>
        <taxon>Pezizomycotina</taxon>
        <taxon>Sordariomycetes</taxon>
        <taxon>Hypocreomycetidae</taxon>
        <taxon>Hypocreales</taxon>
        <taxon>Hypocreaceae</taxon>
        <taxon>Trichoderma</taxon>
    </lineage>
</organism>
<comment type="caution">
    <text evidence="1">The sequence shown here is derived from an EMBL/GenBank/DDBJ whole genome shotgun (WGS) entry which is preliminary data.</text>
</comment>
<dbReference type="EMBL" id="JAIWOZ010000005">
    <property type="protein sequence ID" value="KAH6604530.1"/>
    <property type="molecule type" value="Genomic_DNA"/>
</dbReference>
<protein>
    <submittedName>
        <fullName evidence="1">Uncharacterized protein</fullName>
    </submittedName>
</protein>
<keyword evidence="2" id="KW-1185">Reference proteome</keyword>
<reference evidence="1" key="1">
    <citation type="submission" date="2021-08" db="EMBL/GenBank/DDBJ databases">
        <title>Chromosome-Level Trichoderma cornu-damae using Hi-C Data.</title>
        <authorList>
            <person name="Kim C.S."/>
        </authorList>
    </citation>
    <scope>NUCLEOTIDE SEQUENCE</scope>
    <source>
        <strain evidence="1">KA19-0412C</strain>
    </source>
</reference>